<sequence>VMKVFQRRRIKRSYKSLADARNSYR</sequence>
<evidence type="ECO:0000313" key="2">
    <source>
        <dbReference type="Proteomes" id="UP000324800"/>
    </source>
</evidence>
<dbReference type="EMBL" id="SNRW01033440">
    <property type="protein sequence ID" value="KAA6356159.1"/>
    <property type="molecule type" value="Genomic_DNA"/>
</dbReference>
<accession>A0A5J4TDC7</accession>
<reference evidence="1 2" key="1">
    <citation type="submission" date="2019-03" db="EMBL/GenBank/DDBJ databases">
        <title>Single cell metagenomics reveals metabolic interactions within the superorganism composed of flagellate Streblomastix strix and complex community of Bacteroidetes bacteria on its surface.</title>
        <authorList>
            <person name="Treitli S.C."/>
            <person name="Kolisko M."/>
            <person name="Husnik F."/>
            <person name="Keeling P."/>
            <person name="Hampl V."/>
        </authorList>
    </citation>
    <scope>NUCLEOTIDE SEQUENCE [LARGE SCALE GENOMIC DNA]</scope>
    <source>
        <strain evidence="1">ST1C</strain>
    </source>
</reference>
<proteinExistence type="predicted"/>
<organism evidence="1 2">
    <name type="scientific">Streblomastix strix</name>
    <dbReference type="NCBI Taxonomy" id="222440"/>
    <lineage>
        <taxon>Eukaryota</taxon>
        <taxon>Metamonada</taxon>
        <taxon>Preaxostyla</taxon>
        <taxon>Oxymonadida</taxon>
        <taxon>Streblomastigidae</taxon>
        <taxon>Streblomastix</taxon>
    </lineage>
</organism>
<gene>
    <name evidence="1" type="ORF">EZS28_048314</name>
</gene>
<feature type="non-terminal residue" evidence="1">
    <location>
        <position position="1"/>
    </location>
</feature>
<dbReference type="Proteomes" id="UP000324800">
    <property type="component" value="Unassembled WGS sequence"/>
</dbReference>
<dbReference type="AlphaFoldDB" id="A0A5J4TDC7"/>
<evidence type="ECO:0000313" key="1">
    <source>
        <dbReference type="EMBL" id="KAA6356159.1"/>
    </source>
</evidence>
<protein>
    <submittedName>
        <fullName evidence="1">Uncharacterized protein</fullName>
    </submittedName>
</protein>
<name>A0A5J4TDC7_9EUKA</name>
<comment type="caution">
    <text evidence="1">The sequence shown here is derived from an EMBL/GenBank/DDBJ whole genome shotgun (WGS) entry which is preliminary data.</text>
</comment>